<dbReference type="OrthoDB" id="9922773at2759"/>
<dbReference type="PANTHER" id="PTHR46430">
    <property type="entry name" value="PROTEIN SKT5-RELATED"/>
    <property type="match status" value="1"/>
</dbReference>
<reference evidence="2" key="1">
    <citation type="submission" date="2021-06" db="EMBL/GenBank/DDBJ databases">
        <authorList>
            <person name="Kallberg Y."/>
            <person name="Tangrot J."/>
            <person name="Rosling A."/>
        </authorList>
    </citation>
    <scope>NUCLEOTIDE SEQUENCE</scope>
    <source>
        <strain evidence="2">FL966</strain>
    </source>
</reference>
<protein>
    <submittedName>
        <fullName evidence="2">3543_t:CDS:1</fullName>
    </submittedName>
</protein>
<dbReference type="InterPro" id="IPR006597">
    <property type="entry name" value="Sel1-like"/>
</dbReference>
<name>A0A9N8Z1P0_9GLOM</name>
<dbReference type="InterPro" id="IPR051726">
    <property type="entry name" value="Chitin_Synth_Reg"/>
</dbReference>
<sequence>MASLDSQQDQQKIINSIAEALKKLQESDVKKFDYSSFQDVQPIGSGASSDVFSTTFEQKPYALKKMTRNHNLDNEILKIATRKIVDELIRISEMPIESEFIYNKIAENKPAPNSANLIADGQPTLLYAPSLIDTPLSSITNLSVPSNKSSINLLDEIWLIFLNLTNIGNEFSQIHKAIEESIEKHQRLPKDVFNNLKSLPNYPNAQCLLGFFYFAGIGTEKQFNTAFEAFQKVADQDNALGQFYLGECFRCGFGTKKDPKSAIEWHEKASDKCARSTNALGTKKNLDLAKDWYKKAGDNGHEDAKKQYDQLNNKGISFTMFKAKGNNHIQSNDNKN</sequence>
<dbReference type="EMBL" id="CAJVQA010000263">
    <property type="protein sequence ID" value="CAG8465411.1"/>
    <property type="molecule type" value="Genomic_DNA"/>
</dbReference>
<dbReference type="InterPro" id="IPR011990">
    <property type="entry name" value="TPR-like_helical_dom_sf"/>
</dbReference>
<accession>A0A9N8Z1P0</accession>
<dbReference type="SUPFAM" id="SSF81901">
    <property type="entry name" value="HCP-like"/>
    <property type="match status" value="1"/>
</dbReference>
<dbReference type="SMART" id="SM00671">
    <property type="entry name" value="SEL1"/>
    <property type="match status" value="3"/>
</dbReference>
<comment type="caution">
    <text evidence="2">The sequence shown here is derived from an EMBL/GenBank/DDBJ whole genome shotgun (WGS) entry which is preliminary data.</text>
</comment>
<gene>
    <name evidence="2" type="ORF">CPELLU_LOCUS819</name>
</gene>
<organism evidence="2 3">
    <name type="scientific">Cetraspora pellucida</name>
    <dbReference type="NCBI Taxonomy" id="1433469"/>
    <lineage>
        <taxon>Eukaryota</taxon>
        <taxon>Fungi</taxon>
        <taxon>Fungi incertae sedis</taxon>
        <taxon>Mucoromycota</taxon>
        <taxon>Glomeromycotina</taxon>
        <taxon>Glomeromycetes</taxon>
        <taxon>Diversisporales</taxon>
        <taxon>Gigasporaceae</taxon>
        <taxon>Cetraspora</taxon>
    </lineage>
</organism>
<dbReference type="AlphaFoldDB" id="A0A9N8Z1P0"/>
<dbReference type="Pfam" id="PF08238">
    <property type="entry name" value="Sel1"/>
    <property type="match status" value="3"/>
</dbReference>
<keyword evidence="1" id="KW-0677">Repeat</keyword>
<evidence type="ECO:0000313" key="2">
    <source>
        <dbReference type="EMBL" id="CAG8465411.1"/>
    </source>
</evidence>
<dbReference type="Gene3D" id="1.25.40.10">
    <property type="entry name" value="Tetratricopeptide repeat domain"/>
    <property type="match status" value="1"/>
</dbReference>
<evidence type="ECO:0000313" key="3">
    <source>
        <dbReference type="Proteomes" id="UP000789759"/>
    </source>
</evidence>
<dbReference type="Proteomes" id="UP000789759">
    <property type="component" value="Unassembled WGS sequence"/>
</dbReference>
<evidence type="ECO:0000256" key="1">
    <source>
        <dbReference type="ARBA" id="ARBA00022737"/>
    </source>
</evidence>
<keyword evidence="3" id="KW-1185">Reference proteome</keyword>
<proteinExistence type="predicted"/>